<dbReference type="PROSITE" id="PS50853">
    <property type="entry name" value="FN3"/>
    <property type="match status" value="2"/>
</dbReference>
<organism evidence="4 5">
    <name type="scientific">Cohnella thailandensis</name>
    <dbReference type="NCBI Taxonomy" id="557557"/>
    <lineage>
        <taxon>Bacteria</taxon>
        <taxon>Bacillati</taxon>
        <taxon>Bacillota</taxon>
        <taxon>Bacilli</taxon>
        <taxon>Bacillales</taxon>
        <taxon>Paenibacillaceae</taxon>
        <taxon>Cohnella</taxon>
    </lineage>
</organism>
<dbReference type="InterPro" id="IPR013783">
    <property type="entry name" value="Ig-like_fold"/>
</dbReference>
<dbReference type="InterPro" id="IPR036116">
    <property type="entry name" value="FN3_sf"/>
</dbReference>
<dbReference type="InterPro" id="IPR003961">
    <property type="entry name" value="FN3_dom"/>
</dbReference>
<dbReference type="PANTHER" id="PTHR35902">
    <property type="entry name" value="S-LAYER DOMAIN-LIKE PROTEIN-RELATED"/>
    <property type="match status" value="1"/>
</dbReference>
<feature type="domain" description="Fibronectin type-III" evidence="2">
    <location>
        <begin position="1097"/>
        <end position="1185"/>
    </location>
</feature>
<dbReference type="Pfam" id="PF00395">
    <property type="entry name" value="SLH"/>
    <property type="match status" value="3"/>
</dbReference>
<feature type="domain" description="SLH" evidence="3">
    <location>
        <begin position="1563"/>
        <end position="1622"/>
    </location>
</feature>
<proteinExistence type="predicted"/>
<reference evidence="4 5" key="1">
    <citation type="submission" date="2020-08" db="EMBL/GenBank/DDBJ databases">
        <title>Cohnella phylogeny.</title>
        <authorList>
            <person name="Dunlap C."/>
        </authorList>
    </citation>
    <scope>NUCLEOTIDE SEQUENCE [LARGE SCALE GENOMIC DNA]</scope>
    <source>
        <strain evidence="4 5">DSM 25241</strain>
    </source>
</reference>
<gene>
    <name evidence="4" type="ORF">H7B67_11595</name>
</gene>
<dbReference type="SUPFAM" id="SSF49265">
    <property type="entry name" value="Fibronectin type III"/>
    <property type="match status" value="2"/>
</dbReference>
<dbReference type="Pfam" id="PF00041">
    <property type="entry name" value="fn3"/>
    <property type="match status" value="2"/>
</dbReference>
<evidence type="ECO:0000256" key="1">
    <source>
        <dbReference type="SAM" id="MobiDB-lite"/>
    </source>
</evidence>
<keyword evidence="5" id="KW-1185">Reference proteome</keyword>
<evidence type="ECO:0000313" key="4">
    <source>
        <dbReference type="EMBL" id="MBB6634752.1"/>
    </source>
</evidence>
<dbReference type="Proteomes" id="UP000535838">
    <property type="component" value="Unassembled WGS sequence"/>
</dbReference>
<evidence type="ECO:0000313" key="5">
    <source>
        <dbReference type="Proteomes" id="UP000535838"/>
    </source>
</evidence>
<dbReference type="CDD" id="cd00063">
    <property type="entry name" value="FN3"/>
    <property type="match status" value="2"/>
</dbReference>
<dbReference type="NCBIfam" id="NF012200">
    <property type="entry name" value="choice_anch_D"/>
    <property type="match status" value="6"/>
</dbReference>
<feature type="domain" description="SLH" evidence="3">
    <location>
        <begin position="1431"/>
        <end position="1494"/>
    </location>
</feature>
<dbReference type="Gene3D" id="2.60.40.10">
    <property type="entry name" value="Immunoglobulins"/>
    <property type="match status" value="3"/>
</dbReference>
<feature type="domain" description="Fibronectin type-III" evidence="2">
    <location>
        <begin position="1004"/>
        <end position="1096"/>
    </location>
</feature>
<accession>A0A841SU32</accession>
<dbReference type="PROSITE" id="PS51272">
    <property type="entry name" value="SLH"/>
    <property type="match status" value="3"/>
</dbReference>
<protein>
    <submittedName>
        <fullName evidence="4">Choice-of-anchor D domain-containing protein</fullName>
    </submittedName>
</protein>
<name>A0A841SU32_9BACL</name>
<evidence type="ECO:0000259" key="3">
    <source>
        <dbReference type="PROSITE" id="PS51272"/>
    </source>
</evidence>
<comment type="caution">
    <text evidence="4">The sequence shown here is derived from an EMBL/GenBank/DDBJ whole genome shotgun (WGS) entry which is preliminary data.</text>
</comment>
<dbReference type="EMBL" id="JACJVQ010000008">
    <property type="protein sequence ID" value="MBB6634752.1"/>
    <property type="molecule type" value="Genomic_DNA"/>
</dbReference>
<feature type="domain" description="SLH" evidence="3">
    <location>
        <begin position="1495"/>
        <end position="1554"/>
    </location>
</feature>
<dbReference type="SMART" id="SM00060">
    <property type="entry name" value="FN3"/>
    <property type="match status" value="2"/>
</dbReference>
<evidence type="ECO:0000259" key="2">
    <source>
        <dbReference type="PROSITE" id="PS50853"/>
    </source>
</evidence>
<dbReference type="InterPro" id="IPR001119">
    <property type="entry name" value="SLH_dom"/>
</dbReference>
<feature type="region of interest" description="Disordered" evidence="1">
    <location>
        <begin position="1171"/>
        <end position="1206"/>
    </location>
</feature>
<sequence length="1622" mass="165897">MSYSIEAIADVTLGELMAGYASGAQETKTITVKNTGTGDLTNLKAELSGDDAEAFELTQPTATLNGGASTSFTVKAVDGLAAGTYVATVTVSATNLTADETFTITQVVNDAPTYAIEAIEDVTATPLTAGYSTGDKQTKTITVKSTGTGTLTNLKADLSGDDAEAFELTQPTATLNGGASTSFTVKAVDGLAAGTYTATVTVSADNLTDETFTVTQKVNAAPTYTIEAIDDVTATPLTAGYDAGDKQTKTITVKSTGTGTLTNLKAELSGADAEAFELTQPTATLNGGASTSFTVKAVDGLAAGTYVATVTVSATNLTSETFTITQVVNDAPTYAIEAIDDVTATPLTAGYSTGDKQTKTITVKSTGTGTLTNLKAELSGDDAEAFELTQPTATLNGGASTSFTVKAVDGLAAGTYVATVTVSATNLTSETFTITQVVNDAPTYAIEAIEDVTATPLTAGYSTGDKQTKTITVKSTGTGTLTNLKADLSGADAEAFELTQPTATLNGGASTSFTVKAVDGLAAGTYVATVTVSATNLTADETFTITQVVNDAPTYAIEAIEDVTATPLTAGYDSGDKQTKTITVKSTGTGTLTNLKAELSGADAEAFELTQPTATLNGGASTSFTVEAVDGLAAGTYTATVTVSANNLTDETFTVTQVVNAAPTYAIETIADVTASELVAGYASSAKETKTITVKSTGTGTLTNLKAELSGADAEAFELTQPTATLNGGAGTSFTVKAVDGLAAGTYTATVTVSANNLTDETFTITQVVNAAPTPLTYTIKEIDDVTLTTLTEGYASGTQEKKKITVLNNGTGDLTNLSAALSGSGASNFVLTQPLDSSLASGEDTSLAVKAKDNLPAGTYTATVTVSANNLAEAETFTITQVVNAAPTSPTYTIEAIGDVTANELTAGYASGTQEAKKITVKNTGTGDLMNLKVELSGSGASAFELTQPLDSSLTSGEETSFKVKAKDNLPAGTYVATVTVSADHLTTDETFTITQKVNLPEVPASPQNLTATGGDRQVSLTWHPVDGASFYNIFMGTASGRYGSEPIATVTDAEANVPNLTNGTKYYFIVKAGNNGGLSSGSNEASATPATAPAAPNNVVATAGNGQAIVTFTAPNDNGGNVITGYVVTAMPGGITATGTASPITVNGLTNGTAYTFTVKALSLGGNSAESAASQPVTPWAPSGGNDGTPPPATDTNAPEASDSDVEVLVNGVVEKAGKASTTTVNGQTVTTVTVDQTKLDEKLATEGNGALVTVPIMTGADAVFAELNAQMIKNMELKQAVVELKTPNAAYKLPAQLINIDSISGQIGQAVSLQDIKIHIQIAVPSADTAEVLRNSAVQGNFGIIVQPLEFTITATYGGQTVDVNRFEAYVERTIAIPDGVDPSRITTGVVIEPDGTARHVPTKVEQRDGKYVAVINSLTNSTYSVVWHPVEFADVARHWAKDAVNDMGSRMVVEGTGNGMFSPDQKVTRAEFAAIIVRALGLKEEGGTSAFADVKASDWFAGAVNTAFAYGLIEGYNDGLFHPTDNITREQAMAILAEAISITGLQLTAPQQQEADKILLSFADAAQVSSWARADAAKALQAGIVTGKDGQKLAPQDDVTRAEVAVMVQRLLQTSGLI</sequence>